<dbReference type="AlphaFoldDB" id="A0AAD5Q1K7"/>
<organism evidence="2 3">
    <name type="scientific">Pythium insidiosum</name>
    <name type="common">Pythiosis disease agent</name>
    <dbReference type="NCBI Taxonomy" id="114742"/>
    <lineage>
        <taxon>Eukaryota</taxon>
        <taxon>Sar</taxon>
        <taxon>Stramenopiles</taxon>
        <taxon>Oomycota</taxon>
        <taxon>Peronosporomycetes</taxon>
        <taxon>Pythiales</taxon>
        <taxon>Pythiaceae</taxon>
        <taxon>Pythium</taxon>
    </lineage>
</organism>
<evidence type="ECO:0000256" key="1">
    <source>
        <dbReference type="SAM" id="MobiDB-lite"/>
    </source>
</evidence>
<evidence type="ECO:0000313" key="2">
    <source>
        <dbReference type="EMBL" id="KAJ0391228.1"/>
    </source>
</evidence>
<protein>
    <submittedName>
        <fullName evidence="2">Uncharacterized protein</fullName>
    </submittedName>
</protein>
<gene>
    <name evidence="2" type="ORF">P43SY_010236</name>
</gene>
<dbReference type="Proteomes" id="UP001209570">
    <property type="component" value="Unassembled WGS sequence"/>
</dbReference>
<reference evidence="2" key="1">
    <citation type="submission" date="2021-12" db="EMBL/GenBank/DDBJ databases">
        <title>Prjna785345.</title>
        <authorList>
            <person name="Rujirawat T."/>
            <person name="Krajaejun T."/>
        </authorList>
    </citation>
    <scope>NUCLEOTIDE SEQUENCE</scope>
    <source>
        <strain evidence="2">Pi057C3</strain>
    </source>
</reference>
<proteinExistence type="predicted"/>
<feature type="compositionally biased region" description="Polar residues" evidence="1">
    <location>
        <begin position="75"/>
        <end position="86"/>
    </location>
</feature>
<dbReference type="EMBL" id="JAKCXM010001205">
    <property type="protein sequence ID" value="KAJ0391228.1"/>
    <property type="molecule type" value="Genomic_DNA"/>
</dbReference>
<feature type="region of interest" description="Disordered" evidence="1">
    <location>
        <begin position="66"/>
        <end position="109"/>
    </location>
</feature>
<accession>A0AAD5Q1K7</accession>
<evidence type="ECO:0000313" key="3">
    <source>
        <dbReference type="Proteomes" id="UP001209570"/>
    </source>
</evidence>
<comment type="caution">
    <text evidence="2">The sequence shown here is derived from an EMBL/GenBank/DDBJ whole genome shotgun (WGS) entry which is preliminary data.</text>
</comment>
<sequence length="182" mass="19868">MVEEESKENEQNDPVPPGSPATPAVPEAASSASKLSWTDSMIAALLRIRFENATIRQKYAKLKSEYKRHTEDTNRTGNNAPRTQTAVDEDESSSSHESSSSQRGQDDAVKHKAGVNFLASEVGRGLTAIAGSLSRANANSNLVVMLRAQHEQQLALTNELVSMQRAQNELLLRLLDGSRPQQ</sequence>
<feature type="region of interest" description="Disordered" evidence="1">
    <location>
        <begin position="1"/>
        <end position="36"/>
    </location>
</feature>
<name>A0AAD5Q1K7_PYTIN</name>
<keyword evidence="3" id="KW-1185">Reference proteome</keyword>